<dbReference type="InterPro" id="IPR014922">
    <property type="entry name" value="YdhG-like"/>
</dbReference>
<feature type="domain" description="YdhG-like" evidence="1">
    <location>
        <begin position="14"/>
        <end position="121"/>
    </location>
</feature>
<evidence type="ECO:0000259" key="1">
    <source>
        <dbReference type="Pfam" id="PF08818"/>
    </source>
</evidence>
<organism evidence="2 3">
    <name type="scientific">Amycolatopsis camponoti</name>
    <dbReference type="NCBI Taxonomy" id="2606593"/>
    <lineage>
        <taxon>Bacteria</taxon>
        <taxon>Bacillati</taxon>
        <taxon>Actinomycetota</taxon>
        <taxon>Actinomycetes</taxon>
        <taxon>Pseudonocardiales</taxon>
        <taxon>Pseudonocardiaceae</taxon>
        <taxon>Amycolatopsis</taxon>
    </lineage>
</organism>
<accession>A0A6I8LNX9</accession>
<keyword evidence="3" id="KW-1185">Reference proteome</keyword>
<evidence type="ECO:0000313" key="2">
    <source>
        <dbReference type="EMBL" id="VVJ16869.1"/>
    </source>
</evidence>
<dbReference type="Proteomes" id="UP000399805">
    <property type="component" value="Unassembled WGS sequence"/>
</dbReference>
<dbReference type="EMBL" id="CABVGP010000001">
    <property type="protein sequence ID" value="VVJ16869.1"/>
    <property type="molecule type" value="Genomic_DNA"/>
</dbReference>
<proteinExistence type="predicted"/>
<dbReference type="Gene3D" id="3.90.1150.200">
    <property type="match status" value="1"/>
</dbReference>
<dbReference type="Pfam" id="PF08818">
    <property type="entry name" value="DUF1801"/>
    <property type="match status" value="1"/>
</dbReference>
<sequence length="130" mass="14076">MTHEEYFAALAEPRRGELRALHALIRESAPDLAPTMEFGLPGYGRYHYRYASGREGDAATVSLAGRKNHISLYVSCLAGDRYLPELFADRLTGASVGKSCVRFKHLSDVDIGVLGELLRAAAETPPAGAV</sequence>
<dbReference type="AlphaFoldDB" id="A0A6I8LNX9"/>
<dbReference type="SUPFAM" id="SSF159888">
    <property type="entry name" value="YdhG-like"/>
    <property type="match status" value="1"/>
</dbReference>
<reference evidence="2 3" key="1">
    <citation type="submission" date="2019-09" db="EMBL/GenBank/DDBJ databases">
        <authorList>
            <person name="Leyn A S."/>
        </authorList>
    </citation>
    <scope>NUCLEOTIDE SEQUENCE [LARGE SCALE GENOMIC DNA]</scope>
    <source>
        <strain evidence="2">AA231_1</strain>
    </source>
</reference>
<protein>
    <recommendedName>
        <fullName evidence="1">YdhG-like domain-containing protein</fullName>
    </recommendedName>
</protein>
<gene>
    <name evidence="2" type="ORF">AA23TX_01890</name>
</gene>
<name>A0A6I8LNX9_9PSEU</name>
<evidence type="ECO:0000313" key="3">
    <source>
        <dbReference type="Proteomes" id="UP000399805"/>
    </source>
</evidence>
<dbReference type="RefSeq" id="WP_155542149.1">
    <property type="nucleotide sequence ID" value="NZ_CABVGP010000001.1"/>
</dbReference>